<dbReference type="Proteomes" id="UP000281118">
    <property type="component" value="Unassembled WGS sequence"/>
</dbReference>
<dbReference type="SMART" id="SM00062">
    <property type="entry name" value="PBPb"/>
    <property type="match status" value="1"/>
</dbReference>
<evidence type="ECO:0000256" key="1">
    <source>
        <dbReference type="ARBA" id="ARBA00010333"/>
    </source>
</evidence>
<dbReference type="GO" id="GO:0005576">
    <property type="term" value="C:extracellular region"/>
    <property type="evidence" value="ECO:0007669"/>
    <property type="project" value="TreeGrafter"/>
</dbReference>
<sequence length="305" mass="33243">MKRIGTLPSAFAALLAAVVLAAALPAAPARAQEQLTGTLAKARESGTIAIGYRESSVPFSYLNARGEPIGYSIELCRALVTAIEDAVNRSLTIRWVPVTSDSRIDAVVNGQVDLECGSTTNNLERQKRVSFSPTMFVSGTKVLVKKGSPIKSFRDLANRKVAVTAGTTNEKTLRDLSQKFKLNIDLQVARDHAESFGLVKSGQADAFATDDVLLYGLIAKDAAKADYEVVGDFLSYDPYGIMYRKGDAQLNKVVVDTFQVLAEDGEIERQYKRWFLRKLPSGESINLPMSAQLETIIQTMSVKAE</sequence>
<accession>A0A433MMK9</accession>
<comment type="similarity">
    <text evidence="1">Belongs to the bacterial solute-binding protein 3 family.</text>
</comment>
<feature type="domain" description="Solute-binding protein family 3/N-terminal" evidence="5">
    <location>
        <begin position="47"/>
        <end position="278"/>
    </location>
</feature>
<gene>
    <name evidence="6" type="ORF">EJP67_17585</name>
</gene>
<dbReference type="SUPFAM" id="SSF53850">
    <property type="entry name" value="Periplasmic binding protein-like II"/>
    <property type="match status" value="1"/>
</dbReference>
<dbReference type="Gene3D" id="3.40.190.10">
    <property type="entry name" value="Periplasmic binding protein-like II"/>
    <property type="match status" value="2"/>
</dbReference>
<evidence type="ECO:0000313" key="7">
    <source>
        <dbReference type="Proteomes" id="UP000281118"/>
    </source>
</evidence>
<comment type="caution">
    <text evidence="6">The sequence shown here is derived from an EMBL/GenBank/DDBJ whole genome shotgun (WGS) entry which is preliminary data.</text>
</comment>
<name>A0A433MMK9_9BURK</name>
<organism evidence="6 7">
    <name type="scientific">Variovorax guangxiensis</name>
    <dbReference type="NCBI Taxonomy" id="1775474"/>
    <lineage>
        <taxon>Bacteria</taxon>
        <taxon>Pseudomonadati</taxon>
        <taxon>Pseudomonadota</taxon>
        <taxon>Betaproteobacteria</taxon>
        <taxon>Burkholderiales</taxon>
        <taxon>Comamonadaceae</taxon>
        <taxon>Variovorax</taxon>
    </lineage>
</organism>
<reference evidence="6 7" key="1">
    <citation type="submission" date="2018-12" db="EMBL/GenBank/DDBJ databases">
        <title>The genome sequences of Variovorax guangxiensis DSM 27352.</title>
        <authorList>
            <person name="Gao J."/>
            <person name="Sun J."/>
        </authorList>
    </citation>
    <scope>NUCLEOTIDE SEQUENCE [LARGE SCALE GENOMIC DNA]</scope>
    <source>
        <strain evidence="6 7">DSM 27352</strain>
    </source>
</reference>
<dbReference type="Pfam" id="PF00497">
    <property type="entry name" value="SBP_bac_3"/>
    <property type="match status" value="1"/>
</dbReference>
<evidence type="ECO:0000259" key="5">
    <source>
        <dbReference type="SMART" id="SM00062"/>
    </source>
</evidence>
<dbReference type="PANTHER" id="PTHR30085">
    <property type="entry name" value="AMINO ACID ABC TRANSPORTER PERMEASE"/>
    <property type="match status" value="1"/>
</dbReference>
<dbReference type="GO" id="GO:0030288">
    <property type="term" value="C:outer membrane-bounded periplasmic space"/>
    <property type="evidence" value="ECO:0007669"/>
    <property type="project" value="TreeGrafter"/>
</dbReference>
<evidence type="ECO:0000256" key="3">
    <source>
        <dbReference type="ARBA" id="ARBA00022729"/>
    </source>
</evidence>
<dbReference type="OrthoDB" id="7240770at2"/>
<evidence type="ECO:0000256" key="2">
    <source>
        <dbReference type="ARBA" id="ARBA00022448"/>
    </source>
</evidence>
<dbReference type="RefSeq" id="WP_126023012.1">
    <property type="nucleotide sequence ID" value="NZ_RXFT01000007.1"/>
</dbReference>
<evidence type="ECO:0000313" key="6">
    <source>
        <dbReference type="EMBL" id="RUR68874.1"/>
    </source>
</evidence>
<dbReference type="CDD" id="cd13688">
    <property type="entry name" value="PBP2_GltI_DEBP"/>
    <property type="match status" value="1"/>
</dbReference>
<dbReference type="InterPro" id="IPR051455">
    <property type="entry name" value="Bact_solute-bind_prot3"/>
</dbReference>
<dbReference type="PANTHER" id="PTHR30085:SF2">
    <property type="entry name" value="GLUTAMATE_ASPARTATE IMPORT SOLUTE-BINDING PROTEIN"/>
    <property type="match status" value="1"/>
</dbReference>
<dbReference type="EMBL" id="RXFT01000007">
    <property type="protein sequence ID" value="RUR68874.1"/>
    <property type="molecule type" value="Genomic_DNA"/>
</dbReference>
<proteinExistence type="inferred from homology"/>
<dbReference type="AlphaFoldDB" id="A0A433MMK9"/>
<keyword evidence="2" id="KW-0813">Transport</keyword>
<dbReference type="GO" id="GO:0006865">
    <property type="term" value="P:amino acid transport"/>
    <property type="evidence" value="ECO:0007669"/>
    <property type="project" value="TreeGrafter"/>
</dbReference>
<feature type="signal peptide" evidence="4">
    <location>
        <begin position="1"/>
        <end position="31"/>
    </location>
</feature>
<keyword evidence="3 4" id="KW-0732">Signal</keyword>
<protein>
    <submittedName>
        <fullName evidence="6">Transporter substrate-binding domain-containing protein</fullName>
    </submittedName>
</protein>
<dbReference type="InterPro" id="IPR001638">
    <property type="entry name" value="Solute-binding_3/MltF_N"/>
</dbReference>
<feature type="chain" id="PRO_5019329429" evidence="4">
    <location>
        <begin position="32"/>
        <end position="305"/>
    </location>
</feature>
<evidence type="ECO:0000256" key="4">
    <source>
        <dbReference type="SAM" id="SignalP"/>
    </source>
</evidence>